<proteinExistence type="predicted"/>
<reference evidence="2 3" key="1">
    <citation type="journal article" date="2016" name="Mol. Biol. Evol.">
        <title>Comparative Genomics of Early-Diverging Mushroom-Forming Fungi Provides Insights into the Origins of Lignocellulose Decay Capabilities.</title>
        <authorList>
            <person name="Nagy L.G."/>
            <person name="Riley R."/>
            <person name="Tritt A."/>
            <person name="Adam C."/>
            <person name="Daum C."/>
            <person name="Floudas D."/>
            <person name="Sun H."/>
            <person name="Yadav J.S."/>
            <person name="Pangilinan J."/>
            <person name="Larsson K.H."/>
            <person name="Matsuura K."/>
            <person name="Barry K."/>
            <person name="Labutti K."/>
            <person name="Kuo R."/>
            <person name="Ohm R.A."/>
            <person name="Bhattacharya S.S."/>
            <person name="Shirouzu T."/>
            <person name="Yoshinaga Y."/>
            <person name="Martin F.M."/>
            <person name="Grigoriev I.V."/>
            <person name="Hibbett D.S."/>
        </authorList>
    </citation>
    <scope>NUCLEOTIDE SEQUENCE [LARGE SCALE GENOMIC DNA]</scope>
    <source>
        <strain evidence="2 3">CBS 109695</strain>
    </source>
</reference>
<name>A0A166QS11_9AGAM</name>
<evidence type="ECO:0000313" key="3">
    <source>
        <dbReference type="Proteomes" id="UP000076532"/>
    </source>
</evidence>
<protein>
    <submittedName>
        <fullName evidence="2">Glycosyltransferase family 35 protein</fullName>
    </submittedName>
</protein>
<accession>A0A166QS11</accession>
<evidence type="ECO:0000256" key="1">
    <source>
        <dbReference type="SAM" id="MobiDB-lite"/>
    </source>
</evidence>
<keyword evidence="3" id="KW-1185">Reference proteome</keyword>
<dbReference type="Proteomes" id="UP000076532">
    <property type="component" value="Unassembled WGS sequence"/>
</dbReference>
<dbReference type="AlphaFoldDB" id="A0A166QS11"/>
<feature type="region of interest" description="Disordered" evidence="1">
    <location>
        <begin position="1"/>
        <end position="20"/>
    </location>
</feature>
<evidence type="ECO:0000313" key="2">
    <source>
        <dbReference type="EMBL" id="KZP27474.1"/>
    </source>
</evidence>
<dbReference type="EMBL" id="KV417508">
    <property type="protein sequence ID" value="KZP27474.1"/>
    <property type="molecule type" value="Genomic_DNA"/>
</dbReference>
<dbReference type="STRING" id="436010.A0A166QS11"/>
<sequence length="194" mass="21632">MDRLQTRTAPNIFQPSGVYDGKNNTETYPCLIDHRALDLNSLDAGNYEGAIKSSNSAAAITSVLYPNHNTSCENLARQCWATRFDLTGLDTPQIQYEEVYTLVREFEAVQELGVKESLELSRALLATLPTQRDQLGRRSPLTYCSGSQVEENFNFSLVNDGNHCNGLDDYGIVRCFRNSYHQNCSGDTSSRCGN</sequence>
<organism evidence="2 3">
    <name type="scientific">Athelia psychrophila</name>
    <dbReference type="NCBI Taxonomy" id="1759441"/>
    <lineage>
        <taxon>Eukaryota</taxon>
        <taxon>Fungi</taxon>
        <taxon>Dikarya</taxon>
        <taxon>Basidiomycota</taxon>
        <taxon>Agaricomycotina</taxon>
        <taxon>Agaricomycetes</taxon>
        <taxon>Agaricomycetidae</taxon>
        <taxon>Atheliales</taxon>
        <taxon>Atheliaceae</taxon>
        <taxon>Athelia</taxon>
    </lineage>
</organism>
<feature type="compositionally biased region" description="Polar residues" evidence="1">
    <location>
        <begin position="1"/>
        <end position="14"/>
    </location>
</feature>
<gene>
    <name evidence="2" type="ORF">FIBSPDRAFT_948407</name>
</gene>